<reference evidence="1 2" key="1">
    <citation type="journal article" date="2013" name="PLoS Pathog.">
        <title>Genomic analysis of the Kiwifruit pathogen Pseudomonas syringae pv. actinidiae provides insight into the origins of an emergent plant disease.</title>
        <authorList>
            <person name="McCann H.C."/>
            <person name="Rikkerink E.H."/>
            <person name="Bertels F."/>
            <person name="Fiers M."/>
            <person name="Lu A."/>
            <person name="Rees-George J."/>
            <person name="Andersen M.T."/>
            <person name="Gleave A.P."/>
            <person name="Haubold B."/>
            <person name="Wohlers M.W."/>
            <person name="Guttman D.S."/>
            <person name="Wang P.W."/>
            <person name="Straub C."/>
            <person name="Vanneste J.L."/>
            <person name="Rainey P.B."/>
            <person name="Templeton M.D."/>
        </authorList>
    </citation>
    <scope>NUCLEOTIDE SEQUENCE [LARGE SCALE GENOMIC DNA]</scope>
    <source>
        <strain evidence="1 2">ICMP 19096</strain>
    </source>
</reference>
<name>A0A656JIG3_PSESF</name>
<accession>A0A656JIG3</accession>
<feature type="non-terminal residue" evidence="1">
    <location>
        <position position="1"/>
    </location>
</feature>
<proteinExistence type="predicted"/>
<evidence type="ECO:0000313" key="2">
    <source>
        <dbReference type="Proteomes" id="UP000018849"/>
    </source>
</evidence>
<comment type="caution">
    <text evidence="1">The sequence shown here is derived from an EMBL/GenBank/DDBJ whole genome shotgun (WGS) entry which is preliminary data.</text>
</comment>
<evidence type="ECO:0000313" key="1">
    <source>
        <dbReference type="EMBL" id="EPN29034.1"/>
    </source>
</evidence>
<dbReference type="AlphaFoldDB" id="A0A656JIG3"/>
<dbReference type="Proteomes" id="UP000018849">
    <property type="component" value="Unassembled WGS sequence"/>
</dbReference>
<gene>
    <name evidence="1" type="ORF">A245_47128</name>
</gene>
<organism evidence="1 2">
    <name type="scientific">Pseudomonas syringae pv. actinidiae ICMP 19096</name>
    <dbReference type="NCBI Taxonomy" id="1194405"/>
    <lineage>
        <taxon>Bacteria</taxon>
        <taxon>Pseudomonadati</taxon>
        <taxon>Pseudomonadota</taxon>
        <taxon>Gammaproteobacteria</taxon>
        <taxon>Pseudomonadales</taxon>
        <taxon>Pseudomonadaceae</taxon>
        <taxon>Pseudomonas</taxon>
        <taxon>Pseudomonas syringae</taxon>
    </lineage>
</organism>
<sequence>ATAAAGFLSLQTLPRELGVTRFEQKYLEQCRKIWHGEELPPVPVAQLAAPGKSITPEVGNQALADLRARRSGETQ</sequence>
<dbReference type="EMBL" id="AOKF01004021">
    <property type="protein sequence ID" value="EPN29034.1"/>
    <property type="molecule type" value="Genomic_DNA"/>
</dbReference>
<protein>
    <submittedName>
        <fullName evidence="1">Uncharacterized protein</fullName>
    </submittedName>
</protein>